<sequence>MKFSTLIGATLAAGAAAQPNIFLIRHAEKNSDGTISAQGMKREQCLVNVFGRDSDFNIQKIIVQNPHSGDNLSQRPYNTTLPLARSLGLTIEHECEYDDPECAAKEARAYSGDGNILIAWEHIMLQHVSEALGANAPKYPGSHYDLIYDQPYPYDSVTVYSEGCPGLD</sequence>
<protein>
    <submittedName>
        <fullName evidence="1">Phosphoglycerate mutase family protein, putative</fullName>
    </submittedName>
</protein>
<dbReference type="OrthoDB" id="425925at2759"/>
<dbReference type="AlphaFoldDB" id="G3JRM6"/>
<dbReference type="InParanoid" id="G3JRM6"/>
<dbReference type="GeneID" id="18170467"/>
<dbReference type="KEGG" id="cmt:CCM_08460"/>
<dbReference type="VEuPathDB" id="FungiDB:CCM_08460"/>
<organism evidence="1 2">
    <name type="scientific">Cordyceps militaris (strain CM01)</name>
    <name type="common">Caterpillar fungus</name>
    <dbReference type="NCBI Taxonomy" id="983644"/>
    <lineage>
        <taxon>Eukaryota</taxon>
        <taxon>Fungi</taxon>
        <taxon>Dikarya</taxon>
        <taxon>Ascomycota</taxon>
        <taxon>Pezizomycotina</taxon>
        <taxon>Sordariomycetes</taxon>
        <taxon>Hypocreomycetidae</taxon>
        <taxon>Hypocreales</taxon>
        <taxon>Cordycipitaceae</taxon>
        <taxon>Cordyceps</taxon>
    </lineage>
</organism>
<evidence type="ECO:0000313" key="2">
    <source>
        <dbReference type="Proteomes" id="UP000001610"/>
    </source>
</evidence>
<reference evidence="1 2" key="1">
    <citation type="journal article" date="2011" name="Genome Biol.">
        <title>Genome sequence of the insect pathogenic fungus Cordyceps militaris, a valued traditional Chinese medicine.</title>
        <authorList>
            <person name="Zheng P."/>
            <person name="Xia Y."/>
            <person name="Xiao G."/>
            <person name="Xiong C."/>
            <person name="Hu X."/>
            <person name="Zhang S."/>
            <person name="Zheng H."/>
            <person name="Huang Y."/>
            <person name="Zhou Y."/>
            <person name="Wang S."/>
            <person name="Zhao G.P."/>
            <person name="Liu X."/>
            <person name="St Leger R.J."/>
            <person name="Wang C."/>
        </authorList>
    </citation>
    <scope>NUCLEOTIDE SEQUENCE [LARGE SCALE GENOMIC DNA]</scope>
    <source>
        <strain evidence="1 2">CM01</strain>
    </source>
</reference>
<dbReference type="eggNOG" id="ENOG502RZAI">
    <property type="taxonomic scope" value="Eukaryota"/>
</dbReference>
<accession>G3JRM6</accession>
<dbReference type="STRING" id="983644.G3JRM6"/>
<dbReference type="EMBL" id="JH126405">
    <property type="protein sequence ID" value="EGX88416.1"/>
    <property type="molecule type" value="Genomic_DNA"/>
</dbReference>
<gene>
    <name evidence="1" type="ORF">CCM_08460</name>
</gene>
<keyword evidence="2" id="KW-1185">Reference proteome</keyword>
<name>G3JRM6_CORMM</name>
<evidence type="ECO:0000313" key="1">
    <source>
        <dbReference type="EMBL" id="EGX88416.1"/>
    </source>
</evidence>
<dbReference type="HOGENOM" id="CLU_085795_3_1_1"/>
<dbReference type="OMA" id="DQPYPYD"/>
<dbReference type="Proteomes" id="UP000001610">
    <property type="component" value="Unassembled WGS sequence"/>
</dbReference>
<dbReference type="RefSeq" id="XP_006673661.1">
    <property type="nucleotide sequence ID" value="XM_006673598.1"/>
</dbReference>
<proteinExistence type="predicted"/>